<dbReference type="PANTHER" id="PTHR30408">
    <property type="entry name" value="TYPE-1 RESTRICTION ENZYME ECOKI SPECIFICITY PROTEIN"/>
    <property type="match status" value="1"/>
</dbReference>
<organism evidence="5 6">
    <name type="scientific">Streptomonospora arabica</name>
    <dbReference type="NCBI Taxonomy" id="412417"/>
    <lineage>
        <taxon>Bacteria</taxon>
        <taxon>Bacillati</taxon>
        <taxon>Actinomycetota</taxon>
        <taxon>Actinomycetes</taxon>
        <taxon>Streptosporangiales</taxon>
        <taxon>Nocardiopsidaceae</taxon>
        <taxon>Streptomonospora</taxon>
    </lineage>
</organism>
<dbReference type="EMBL" id="JBHSIY010000029">
    <property type="protein sequence ID" value="MFC4869786.1"/>
    <property type="molecule type" value="Genomic_DNA"/>
</dbReference>
<feature type="domain" description="Type I restriction modification DNA specificity" evidence="4">
    <location>
        <begin position="33"/>
        <end position="141"/>
    </location>
</feature>
<name>A0ABV9SU04_9ACTN</name>
<dbReference type="GO" id="GO:0004519">
    <property type="term" value="F:endonuclease activity"/>
    <property type="evidence" value="ECO:0007669"/>
    <property type="project" value="UniProtKB-KW"/>
</dbReference>
<dbReference type="InterPro" id="IPR052021">
    <property type="entry name" value="Type-I_RS_S_subunit"/>
</dbReference>
<evidence type="ECO:0000256" key="3">
    <source>
        <dbReference type="ARBA" id="ARBA00023125"/>
    </source>
</evidence>
<dbReference type="Gene3D" id="3.90.220.20">
    <property type="entry name" value="DNA methylase specificity domains"/>
    <property type="match status" value="2"/>
</dbReference>
<dbReference type="Pfam" id="PF01420">
    <property type="entry name" value="Methylase_S"/>
    <property type="match status" value="1"/>
</dbReference>
<keyword evidence="5" id="KW-0378">Hydrolase</keyword>
<dbReference type="SUPFAM" id="SSF116734">
    <property type="entry name" value="DNA methylase specificity domain"/>
    <property type="match status" value="2"/>
</dbReference>
<sequence>MVPYLRAANVKDGRIDLSSVLEMNFSPQEQQIFSLRAGDVLVTEGSGSLGTVGASAVWRGELEGTVCFQNTLLRLRPRQDVDGRYLSWWARSAHGSGLFASVASGANIYHLSAERVRALPVSLPPVDEQRRIADYLDAETARIDEMIKLRNRQMLIISERYRAAISENTTPGISQNVRRSEAWPWLPNDMPTARLGYLARIQSGATVDATRKATPDDIEVPYLRVANVQGEGIDLSEIKTINLPKSAIRRSTLQPGDVVMTEANGNPDNLGRGAVWNDDIPGMVHQNHIFAIRTNKDSLLPDFLSSTLASIHGRKYFRFTSNQVGIATTSGSKVLDFPVPVVDMKKQKSIASECAKMRESTNRIFDTLNHQISLLAERRQALITAAVTGQIDVTTAGRAAVG</sequence>
<evidence type="ECO:0000256" key="1">
    <source>
        <dbReference type="ARBA" id="ARBA00010923"/>
    </source>
</evidence>
<dbReference type="InterPro" id="IPR000055">
    <property type="entry name" value="Restrct_endonuc_typeI_TRD"/>
</dbReference>
<dbReference type="RefSeq" id="WP_344140849.1">
    <property type="nucleotide sequence ID" value="NZ_BAAAQI010000002.1"/>
</dbReference>
<dbReference type="InterPro" id="IPR044946">
    <property type="entry name" value="Restrct_endonuc_typeI_TRD_sf"/>
</dbReference>
<dbReference type="EC" id="3.1.21.-" evidence="5"/>
<comment type="similarity">
    <text evidence="1">Belongs to the type-I restriction system S methylase family.</text>
</comment>
<keyword evidence="3" id="KW-0238">DNA-binding</keyword>
<evidence type="ECO:0000313" key="6">
    <source>
        <dbReference type="Proteomes" id="UP001595858"/>
    </source>
</evidence>
<reference evidence="6" key="1">
    <citation type="journal article" date="2019" name="Int. J. Syst. Evol. Microbiol.">
        <title>The Global Catalogue of Microorganisms (GCM) 10K type strain sequencing project: providing services to taxonomists for standard genome sequencing and annotation.</title>
        <authorList>
            <consortium name="The Broad Institute Genomics Platform"/>
            <consortium name="The Broad Institute Genome Sequencing Center for Infectious Disease"/>
            <person name="Wu L."/>
            <person name="Ma J."/>
        </authorList>
    </citation>
    <scope>NUCLEOTIDE SEQUENCE [LARGE SCALE GENOMIC DNA]</scope>
    <source>
        <strain evidence="6">CGMCC 4.7304</strain>
    </source>
</reference>
<gene>
    <name evidence="5" type="ORF">ACFPCZ_24415</name>
</gene>
<dbReference type="PANTHER" id="PTHR30408:SF12">
    <property type="entry name" value="TYPE I RESTRICTION ENZYME MJAVIII SPECIFICITY SUBUNIT"/>
    <property type="match status" value="1"/>
</dbReference>
<keyword evidence="5" id="KW-0540">Nuclease</keyword>
<accession>A0ABV9SU04</accession>
<dbReference type="Proteomes" id="UP001595858">
    <property type="component" value="Unassembled WGS sequence"/>
</dbReference>
<proteinExistence type="inferred from homology"/>
<keyword evidence="2" id="KW-0680">Restriction system</keyword>
<evidence type="ECO:0000259" key="4">
    <source>
        <dbReference type="Pfam" id="PF01420"/>
    </source>
</evidence>
<comment type="caution">
    <text evidence="5">The sequence shown here is derived from an EMBL/GenBank/DDBJ whole genome shotgun (WGS) entry which is preliminary data.</text>
</comment>
<keyword evidence="5" id="KW-0255">Endonuclease</keyword>
<evidence type="ECO:0000256" key="2">
    <source>
        <dbReference type="ARBA" id="ARBA00022747"/>
    </source>
</evidence>
<evidence type="ECO:0000313" key="5">
    <source>
        <dbReference type="EMBL" id="MFC4869786.1"/>
    </source>
</evidence>
<protein>
    <submittedName>
        <fullName evidence="5">Restriction endonuclease subunit S</fullName>
        <ecNumber evidence="5">3.1.21.-</ecNumber>
    </submittedName>
</protein>
<keyword evidence="6" id="KW-1185">Reference proteome</keyword>
<dbReference type="CDD" id="cd17253">
    <property type="entry name" value="RMtype1_S_Eco933I-TRD2-CR2_like"/>
    <property type="match status" value="2"/>
</dbReference>
<dbReference type="GO" id="GO:0016787">
    <property type="term" value="F:hydrolase activity"/>
    <property type="evidence" value="ECO:0007669"/>
    <property type="project" value="UniProtKB-KW"/>
</dbReference>